<feature type="compositionally biased region" description="Basic residues" evidence="1">
    <location>
        <begin position="99"/>
        <end position="133"/>
    </location>
</feature>
<organism evidence="2 3">
    <name type="scientific">Halosimplex aquaticum</name>
    <dbReference type="NCBI Taxonomy" id="3026162"/>
    <lineage>
        <taxon>Archaea</taxon>
        <taxon>Methanobacteriati</taxon>
        <taxon>Methanobacteriota</taxon>
        <taxon>Stenosarchaea group</taxon>
        <taxon>Halobacteria</taxon>
        <taxon>Halobacteriales</taxon>
        <taxon>Haloarculaceae</taxon>
        <taxon>Halosimplex</taxon>
    </lineage>
</organism>
<proteinExistence type="predicted"/>
<keyword evidence="3" id="KW-1185">Reference proteome</keyword>
<sequence>MEDSEKESQPTRRSVLQRAGGAVGASLGIAASSGAVSATGDDDVLKDCPKCDEEKGGPTRYKIAHRPPGNPDKCIELCLPKPAAKSHLKNHPDDTCGPCKKKKKRKKKGKKKKKKRKKKGKKKKKKRKKKGKKKKDEEKED</sequence>
<feature type="region of interest" description="Disordered" evidence="1">
    <location>
        <begin position="84"/>
        <end position="141"/>
    </location>
</feature>
<accession>A0ABD5Y4E2</accession>
<reference evidence="2 3" key="1">
    <citation type="journal article" date="2019" name="Int. J. Syst. Evol. Microbiol.">
        <title>The Global Catalogue of Microorganisms (GCM) 10K type strain sequencing project: providing services to taxonomists for standard genome sequencing and annotation.</title>
        <authorList>
            <consortium name="The Broad Institute Genomics Platform"/>
            <consortium name="The Broad Institute Genome Sequencing Center for Infectious Disease"/>
            <person name="Wu L."/>
            <person name="Ma J."/>
        </authorList>
    </citation>
    <scope>NUCLEOTIDE SEQUENCE [LARGE SCALE GENOMIC DNA]</scope>
    <source>
        <strain evidence="2 3">XZYJT29</strain>
    </source>
</reference>
<protein>
    <recommendedName>
        <fullName evidence="4">Tat (Twin-arginine translocation) pathway signal sequence</fullName>
    </recommendedName>
</protein>
<feature type="region of interest" description="Disordered" evidence="1">
    <location>
        <begin position="1"/>
        <end position="20"/>
    </location>
</feature>
<name>A0ABD5Y4E2_9EURY</name>
<evidence type="ECO:0000256" key="1">
    <source>
        <dbReference type="SAM" id="MobiDB-lite"/>
    </source>
</evidence>
<dbReference type="AlphaFoldDB" id="A0ABD5Y4E2"/>
<gene>
    <name evidence="2" type="ORF">ACFQMA_11920</name>
</gene>
<dbReference type="RefSeq" id="WP_274326086.1">
    <property type="nucleotide sequence ID" value="NZ_CP118158.1"/>
</dbReference>
<feature type="compositionally biased region" description="Basic and acidic residues" evidence="1">
    <location>
        <begin position="43"/>
        <end position="57"/>
    </location>
</feature>
<dbReference type="GeneID" id="78820824"/>
<dbReference type="InterPro" id="IPR006311">
    <property type="entry name" value="TAT_signal"/>
</dbReference>
<feature type="compositionally biased region" description="Basic and acidic residues" evidence="1">
    <location>
        <begin position="1"/>
        <end position="10"/>
    </location>
</feature>
<dbReference type="EMBL" id="JBHTAS010000001">
    <property type="protein sequence ID" value="MFC7140531.1"/>
    <property type="molecule type" value="Genomic_DNA"/>
</dbReference>
<evidence type="ECO:0000313" key="3">
    <source>
        <dbReference type="Proteomes" id="UP001596432"/>
    </source>
</evidence>
<evidence type="ECO:0008006" key="4">
    <source>
        <dbReference type="Google" id="ProtNLM"/>
    </source>
</evidence>
<evidence type="ECO:0000313" key="2">
    <source>
        <dbReference type="EMBL" id="MFC7140531.1"/>
    </source>
</evidence>
<feature type="region of interest" description="Disordered" evidence="1">
    <location>
        <begin position="33"/>
        <end position="72"/>
    </location>
</feature>
<dbReference type="Proteomes" id="UP001596432">
    <property type="component" value="Unassembled WGS sequence"/>
</dbReference>
<dbReference type="PROSITE" id="PS51318">
    <property type="entry name" value="TAT"/>
    <property type="match status" value="1"/>
</dbReference>
<comment type="caution">
    <text evidence="2">The sequence shown here is derived from an EMBL/GenBank/DDBJ whole genome shotgun (WGS) entry which is preliminary data.</text>
</comment>